<accession>A0AAV5MSS5</accession>
<gene>
    <name evidence="1" type="ORF">SLEP1_g58104</name>
</gene>
<dbReference type="Proteomes" id="UP001054252">
    <property type="component" value="Unassembled WGS sequence"/>
</dbReference>
<sequence>MLLAHLSGLHSIVSKGLRTQVYSLNLLLTGQLAHKIPPHFRLVDRGSSLSV</sequence>
<proteinExistence type="predicted"/>
<reference evidence="1 2" key="1">
    <citation type="journal article" date="2021" name="Commun. Biol.">
        <title>The genome of Shorea leprosula (Dipterocarpaceae) highlights the ecological relevance of drought in aseasonal tropical rainforests.</title>
        <authorList>
            <person name="Ng K.K.S."/>
            <person name="Kobayashi M.J."/>
            <person name="Fawcett J.A."/>
            <person name="Hatakeyama M."/>
            <person name="Paape T."/>
            <person name="Ng C.H."/>
            <person name="Ang C.C."/>
            <person name="Tnah L.H."/>
            <person name="Lee C.T."/>
            <person name="Nishiyama T."/>
            <person name="Sese J."/>
            <person name="O'Brien M.J."/>
            <person name="Copetti D."/>
            <person name="Mohd Noor M.I."/>
            <person name="Ong R.C."/>
            <person name="Putra M."/>
            <person name="Sireger I.Z."/>
            <person name="Indrioko S."/>
            <person name="Kosugi Y."/>
            <person name="Izuno A."/>
            <person name="Isagi Y."/>
            <person name="Lee S.L."/>
            <person name="Shimizu K.K."/>
        </authorList>
    </citation>
    <scope>NUCLEOTIDE SEQUENCE [LARGE SCALE GENOMIC DNA]</scope>
    <source>
        <strain evidence="1">214</strain>
    </source>
</reference>
<dbReference type="AlphaFoldDB" id="A0AAV5MSS5"/>
<comment type="caution">
    <text evidence="1">The sequence shown here is derived from an EMBL/GenBank/DDBJ whole genome shotgun (WGS) entry which is preliminary data.</text>
</comment>
<name>A0AAV5MSS5_9ROSI</name>
<evidence type="ECO:0000313" key="2">
    <source>
        <dbReference type="Proteomes" id="UP001054252"/>
    </source>
</evidence>
<protein>
    <submittedName>
        <fullName evidence="1">Uncharacterized protein</fullName>
    </submittedName>
</protein>
<keyword evidence="2" id="KW-1185">Reference proteome</keyword>
<dbReference type="EMBL" id="BPVZ01000500">
    <property type="protein sequence ID" value="GKV51447.1"/>
    <property type="molecule type" value="Genomic_DNA"/>
</dbReference>
<organism evidence="1 2">
    <name type="scientific">Rubroshorea leprosula</name>
    <dbReference type="NCBI Taxonomy" id="152421"/>
    <lineage>
        <taxon>Eukaryota</taxon>
        <taxon>Viridiplantae</taxon>
        <taxon>Streptophyta</taxon>
        <taxon>Embryophyta</taxon>
        <taxon>Tracheophyta</taxon>
        <taxon>Spermatophyta</taxon>
        <taxon>Magnoliopsida</taxon>
        <taxon>eudicotyledons</taxon>
        <taxon>Gunneridae</taxon>
        <taxon>Pentapetalae</taxon>
        <taxon>rosids</taxon>
        <taxon>malvids</taxon>
        <taxon>Malvales</taxon>
        <taxon>Dipterocarpaceae</taxon>
        <taxon>Rubroshorea</taxon>
    </lineage>
</organism>
<evidence type="ECO:0000313" key="1">
    <source>
        <dbReference type="EMBL" id="GKV51447.1"/>
    </source>
</evidence>